<dbReference type="CDD" id="cd04186">
    <property type="entry name" value="GT_2_like_c"/>
    <property type="match status" value="1"/>
</dbReference>
<comment type="similarity">
    <text evidence="1">Belongs to the glycosyltransferase 2 family.</text>
</comment>
<organism evidence="6 7">
    <name type="scientific">Candidatus Curtissbacteria bacterium GW2011_GWA1_40_16</name>
    <dbReference type="NCBI Taxonomy" id="1618405"/>
    <lineage>
        <taxon>Bacteria</taxon>
        <taxon>Candidatus Curtissiibacteriota</taxon>
    </lineage>
</organism>
<name>A0A0G0UI04_9BACT</name>
<keyword evidence="2" id="KW-0328">Glycosyltransferase</keyword>
<evidence type="ECO:0000256" key="1">
    <source>
        <dbReference type="ARBA" id="ARBA00006739"/>
    </source>
</evidence>
<feature type="domain" description="Glycosyltransferase 2-like" evidence="5">
    <location>
        <begin position="9"/>
        <end position="134"/>
    </location>
</feature>
<feature type="transmembrane region" description="Helical" evidence="4">
    <location>
        <begin position="244"/>
        <end position="265"/>
    </location>
</feature>
<accession>A0A0G0UI04</accession>
<keyword evidence="3" id="KW-0808">Transferase</keyword>
<proteinExistence type="inferred from homology"/>
<dbReference type="InterPro" id="IPR001173">
    <property type="entry name" value="Glyco_trans_2-like"/>
</dbReference>
<evidence type="ECO:0000259" key="5">
    <source>
        <dbReference type="Pfam" id="PF00535"/>
    </source>
</evidence>
<dbReference type="InterPro" id="IPR029044">
    <property type="entry name" value="Nucleotide-diphossugar_trans"/>
</dbReference>
<dbReference type="GO" id="GO:0016757">
    <property type="term" value="F:glycosyltransferase activity"/>
    <property type="evidence" value="ECO:0007669"/>
    <property type="project" value="UniProtKB-KW"/>
</dbReference>
<sequence>MSQKLPSVSIVFPVYNGGNQPLECIKSITKLNYPKNELETIVVDNNSSDGSGKRIRDKYKFVKIIINSTNVGFASAVNQAIKQSKGKYVFIANDDLVFEKNSLKHLILYMLSNPQIGITSGKIFLKSNPKKLSSAGYTMNKWTGNVKSDPKPNIIKEPDWLQGCALLTTKKILKSVGFLDSEYKHSFEDFDLCLKIRRAGLKVVYLPKAVFWHGESISADKNKSFKYYHWYRSKIRFLIKNMPFINILSILLLQIFLITPYRAIILRDDRFFPFLKAFFWNLKNLNKTLKAKNI</sequence>
<dbReference type="Pfam" id="PF00535">
    <property type="entry name" value="Glycos_transf_2"/>
    <property type="match status" value="1"/>
</dbReference>
<evidence type="ECO:0000256" key="2">
    <source>
        <dbReference type="ARBA" id="ARBA00022676"/>
    </source>
</evidence>
<keyword evidence="4" id="KW-1133">Transmembrane helix</keyword>
<keyword evidence="4" id="KW-0472">Membrane</keyword>
<evidence type="ECO:0000256" key="3">
    <source>
        <dbReference type="ARBA" id="ARBA00022679"/>
    </source>
</evidence>
<dbReference type="EMBL" id="LBYI01000019">
    <property type="protein sequence ID" value="KKR49797.1"/>
    <property type="molecule type" value="Genomic_DNA"/>
</dbReference>
<dbReference type="PANTHER" id="PTHR43179:SF12">
    <property type="entry name" value="GALACTOFURANOSYLTRANSFERASE GLFT2"/>
    <property type="match status" value="1"/>
</dbReference>
<keyword evidence="4" id="KW-0812">Transmembrane</keyword>
<dbReference type="Proteomes" id="UP000034531">
    <property type="component" value="Unassembled WGS sequence"/>
</dbReference>
<dbReference type="AlphaFoldDB" id="A0A0G0UI04"/>
<reference evidence="6 7" key="1">
    <citation type="journal article" date="2015" name="Nature">
        <title>rRNA introns, odd ribosomes, and small enigmatic genomes across a large radiation of phyla.</title>
        <authorList>
            <person name="Brown C.T."/>
            <person name="Hug L.A."/>
            <person name="Thomas B.C."/>
            <person name="Sharon I."/>
            <person name="Castelle C.J."/>
            <person name="Singh A."/>
            <person name="Wilkins M.J."/>
            <person name="Williams K.H."/>
            <person name="Banfield J.F."/>
        </authorList>
    </citation>
    <scope>NUCLEOTIDE SEQUENCE [LARGE SCALE GENOMIC DNA]</scope>
</reference>
<dbReference type="SUPFAM" id="SSF53448">
    <property type="entry name" value="Nucleotide-diphospho-sugar transferases"/>
    <property type="match status" value="1"/>
</dbReference>
<dbReference type="Gene3D" id="3.90.550.10">
    <property type="entry name" value="Spore Coat Polysaccharide Biosynthesis Protein SpsA, Chain A"/>
    <property type="match status" value="1"/>
</dbReference>
<gene>
    <name evidence="6" type="ORF">UT84_C0019G0002</name>
</gene>
<evidence type="ECO:0000313" key="7">
    <source>
        <dbReference type="Proteomes" id="UP000034531"/>
    </source>
</evidence>
<dbReference type="PANTHER" id="PTHR43179">
    <property type="entry name" value="RHAMNOSYLTRANSFERASE WBBL"/>
    <property type="match status" value="1"/>
</dbReference>
<evidence type="ECO:0000256" key="4">
    <source>
        <dbReference type="SAM" id="Phobius"/>
    </source>
</evidence>
<comment type="caution">
    <text evidence="6">The sequence shown here is derived from an EMBL/GenBank/DDBJ whole genome shotgun (WGS) entry which is preliminary data.</text>
</comment>
<protein>
    <recommendedName>
        <fullName evidence="5">Glycosyltransferase 2-like domain-containing protein</fullName>
    </recommendedName>
</protein>
<evidence type="ECO:0000313" key="6">
    <source>
        <dbReference type="EMBL" id="KKR49797.1"/>
    </source>
</evidence>